<feature type="transmembrane region" description="Helical" evidence="8">
    <location>
        <begin position="385"/>
        <end position="409"/>
    </location>
</feature>
<keyword evidence="4 8" id="KW-0812">Transmembrane</keyword>
<accession>A0A165NCM9</accession>
<dbReference type="OrthoDB" id="4540492at2759"/>
<dbReference type="PANTHER" id="PTHR23503">
    <property type="entry name" value="SOLUTE CARRIER FAMILY 2"/>
    <property type="match status" value="1"/>
</dbReference>
<dbReference type="Gene3D" id="1.20.1250.20">
    <property type="entry name" value="MFS general substrate transporter like domains"/>
    <property type="match status" value="1"/>
</dbReference>
<dbReference type="EMBL" id="KV429083">
    <property type="protein sequence ID" value="KZT66806.1"/>
    <property type="molecule type" value="Genomic_DNA"/>
</dbReference>
<evidence type="ECO:0000256" key="6">
    <source>
        <dbReference type="ARBA" id="ARBA00023136"/>
    </source>
</evidence>
<dbReference type="GO" id="GO:0016020">
    <property type="term" value="C:membrane"/>
    <property type="evidence" value="ECO:0007669"/>
    <property type="project" value="UniProtKB-SubCell"/>
</dbReference>
<dbReference type="InterPro" id="IPR003663">
    <property type="entry name" value="Sugar/inositol_transpt"/>
</dbReference>
<feature type="transmembrane region" description="Helical" evidence="8">
    <location>
        <begin position="329"/>
        <end position="352"/>
    </location>
</feature>
<comment type="catalytic activity">
    <reaction evidence="7">
        <text>myo-inositol(out) + H(+)(out) = myo-inositol(in) + H(+)(in)</text>
        <dbReference type="Rhea" id="RHEA:60364"/>
        <dbReference type="ChEBI" id="CHEBI:15378"/>
        <dbReference type="ChEBI" id="CHEBI:17268"/>
    </reaction>
</comment>
<keyword evidence="6 8" id="KW-0472">Membrane</keyword>
<sequence length="480" mass="51068">MASNIHEPQAFTAYGWLACVWVLIVSFQYGFHISSLNQIQAVLTCRAFDETSPGTHLGMPTCIPMTDATFSVVTSVYTVGGLLGSLGANLVMDRWGRRGAVRASALTTGLGAALMGVSAGLAPLIIGRTLTGVGAGVGLCVAPIYLSELAPPKRRGAVGVLTQFAIVIGIMITQIMGLQFATPTRWRTVLFFSAALAAVQFVLSSGMVESPTWLDRSGLLVEKDKVMQRIWRSGQILRSPDVSNSDSQGPLLSADIEAIDDSGTPVPVVDIPERNDQEEAITVPELLATPGLRRPLTIVCFSMLVQQLSGVNAVLYYSNDILSKALPDWGPWISVGITVVNFLMTFAPIVLIDRVGRKQLLSVSATGAILSLLGVGFGLNSSLVALASVTIISFVASFAVGIGPVPFVMIPEVSPHHAVSALSSVGLSLNWIANFLVGLVFLPLRNALSQGEEDKEGRVFYVFAGLLSFCTLVLFRVYRG</sequence>
<dbReference type="Proteomes" id="UP000076727">
    <property type="component" value="Unassembled WGS sequence"/>
</dbReference>
<dbReference type="PRINTS" id="PR00171">
    <property type="entry name" value="SUGRTRNSPORT"/>
</dbReference>
<evidence type="ECO:0000256" key="5">
    <source>
        <dbReference type="ARBA" id="ARBA00022989"/>
    </source>
</evidence>
<evidence type="ECO:0000256" key="4">
    <source>
        <dbReference type="ARBA" id="ARBA00022692"/>
    </source>
</evidence>
<feature type="transmembrane region" description="Helical" evidence="8">
    <location>
        <begin position="68"/>
        <end position="88"/>
    </location>
</feature>
<dbReference type="SUPFAM" id="SSF103473">
    <property type="entry name" value="MFS general substrate transporter"/>
    <property type="match status" value="1"/>
</dbReference>
<dbReference type="Pfam" id="PF00083">
    <property type="entry name" value="Sugar_tr"/>
    <property type="match status" value="1"/>
</dbReference>
<reference evidence="10 11" key="1">
    <citation type="journal article" date="2016" name="Mol. Biol. Evol.">
        <title>Comparative Genomics of Early-Diverging Mushroom-Forming Fungi Provides Insights into the Origins of Lignocellulose Decay Capabilities.</title>
        <authorList>
            <person name="Nagy L.G."/>
            <person name="Riley R."/>
            <person name="Tritt A."/>
            <person name="Adam C."/>
            <person name="Daum C."/>
            <person name="Floudas D."/>
            <person name="Sun H."/>
            <person name="Yadav J.S."/>
            <person name="Pangilinan J."/>
            <person name="Larsson K.H."/>
            <person name="Matsuura K."/>
            <person name="Barry K."/>
            <person name="Labutti K."/>
            <person name="Kuo R."/>
            <person name="Ohm R.A."/>
            <person name="Bhattacharya S.S."/>
            <person name="Shirouzu T."/>
            <person name="Yoshinaga Y."/>
            <person name="Martin F.M."/>
            <person name="Grigoriev I.V."/>
            <person name="Hibbett D.S."/>
        </authorList>
    </citation>
    <scope>NUCLEOTIDE SEQUENCE [LARGE SCALE GENOMIC DNA]</scope>
    <source>
        <strain evidence="10 11">L-15889</strain>
    </source>
</reference>
<feature type="transmembrane region" description="Helical" evidence="8">
    <location>
        <begin position="158"/>
        <end position="177"/>
    </location>
</feature>
<evidence type="ECO:0000256" key="3">
    <source>
        <dbReference type="ARBA" id="ARBA00022448"/>
    </source>
</evidence>
<dbReference type="InterPro" id="IPR045263">
    <property type="entry name" value="GLUT"/>
</dbReference>
<evidence type="ECO:0000259" key="9">
    <source>
        <dbReference type="PROSITE" id="PS50850"/>
    </source>
</evidence>
<evidence type="ECO:0000313" key="11">
    <source>
        <dbReference type="Proteomes" id="UP000076727"/>
    </source>
</evidence>
<dbReference type="AlphaFoldDB" id="A0A165NCM9"/>
<dbReference type="InterPro" id="IPR005828">
    <property type="entry name" value="MFS_sugar_transport-like"/>
</dbReference>
<protein>
    <submittedName>
        <fullName evidence="10">General substrate transporter</fullName>
    </submittedName>
</protein>
<feature type="transmembrane region" description="Helical" evidence="8">
    <location>
        <begin position="359"/>
        <end position="379"/>
    </location>
</feature>
<gene>
    <name evidence="10" type="ORF">DAEQUDRAFT_674346</name>
</gene>
<dbReference type="PROSITE" id="PS00217">
    <property type="entry name" value="SUGAR_TRANSPORT_2"/>
    <property type="match status" value="1"/>
</dbReference>
<feature type="transmembrane region" description="Helical" evidence="8">
    <location>
        <begin position="296"/>
        <end position="317"/>
    </location>
</feature>
<feature type="transmembrane region" description="Helical" evidence="8">
    <location>
        <begin position="12"/>
        <end position="31"/>
    </location>
</feature>
<keyword evidence="5 8" id="KW-1133">Transmembrane helix</keyword>
<organism evidence="10 11">
    <name type="scientific">Daedalea quercina L-15889</name>
    <dbReference type="NCBI Taxonomy" id="1314783"/>
    <lineage>
        <taxon>Eukaryota</taxon>
        <taxon>Fungi</taxon>
        <taxon>Dikarya</taxon>
        <taxon>Basidiomycota</taxon>
        <taxon>Agaricomycotina</taxon>
        <taxon>Agaricomycetes</taxon>
        <taxon>Polyporales</taxon>
        <taxon>Fomitopsis</taxon>
    </lineage>
</organism>
<feature type="transmembrane region" description="Helical" evidence="8">
    <location>
        <begin position="189"/>
        <end position="208"/>
    </location>
</feature>
<dbReference type="GO" id="GO:0015149">
    <property type="term" value="F:hexose transmembrane transporter activity"/>
    <property type="evidence" value="ECO:0007669"/>
    <property type="project" value="TreeGrafter"/>
</dbReference>
<feature type="transmembrane region" description="Helical" evidence="8">
    <location>
        <begin position="421"/>
        <end position="444"/>
    </location>
</feature>
<name>A0A165NCM9_9APHY</name>
<comment type="subcellular location">
    <subcellularLocation>
        <location evidence="1">Membrane</location>
        <topology evidence="1">Multi-pass membrane protein</topology>
    </subcellularLocation>
</comment>
<dbReference type="STRING" id="1314783.A0A165NCM9"/>
<dbReference type="PROSITE" id="PS50850">
    <property type="entry name" value="MFS"/>
    <property type="match status" value="1"/>
</dbReference>
<proteinExistence type="inferred from homology"/>
<keyword evidence="11" id="KW-1185">Reference proteome</keyword>
<feature type="transmembrane region" description="Helical" evidence="8">
    <location>
        <begin position="459"/>
        <end position="478"/>
    </location>
</feature>
<dbReference type="InterPro" id="IPR020846">
    <property type="entry name" value="MFS_dom"/>
</dbReference>
<feature type="domain" description="Major facilitator superfamily (MFS) profile" evidence="9">
    <location>
        <begin position="18"/>
        <end position="480"/>
    </location>
</feature>
<evidence type="ECO:0000256" key="2">
    <source>
        <dbReference type="ARBA" id="ARBA00010992"/>
    </source>
</evidence>
<feature type="transmembrane region" description="Helical" evidence="8">
    <location>
        <begin position="100"/>
        <end position="119"/>
    </location>
</feature>
<feature type="transmembrane region" description="Helical" evidence="8">
    <location>
        <begin position="125"/>
        <end position="146"/>
    </location>
</feature>
<evidence type="ECO:0000256" key="1">
    <source>
        <dbReference type="ARBA" id="ARBA00004141"/>
    </source>
</evidence>
<evidence type="ECO:0000256" key="8">
    <source>
        <dbReference type="SAM" id="Phobius"/>
    </source>
</evidence>
<keyword evidence="3" id="KW-0813">Transport</keyword>
<evidence type="ECO:0000313" key="10">
    <source>
        <dbReference type="EMBL" id="KZT66806.1"/>
    </source>
</evidence>
<dbReference type="PANTHER" id="PTHR23503:SF8">
    <property type="entry name" value="FACILITATED GLUCOSE TRANSPORTER PROTEIN 1"/>
    <property type="match status" value="1"/>
</dbReference>
<dbReference type="InterPro" id="IPR005829">
    <property type="entry name" value="Sugar_transporter_CS"/>
</dbReference>
<evidence type="ECO:0000256" key="7">
    <source>
        <dbReference type="ARBA" id="ARBA00049119"/>
    </source>
</evidence>
<comment type="similarity">
    <text evidence="2">Belongs to the major facilitator superfamily. Sugar transporter (TC 2.A.1.1) family.</text>
</comment>
<dbReference type="InterPro" id="IPR036259">
    <property type="entry name" value="MFS_trans_sf"/>
</dbReference>